<reference evidence="4" key="1">
    <citation type="journal article" date="2019" name="Int. J. Syst. Evol. Microbiol.">
        <title>The Global Catalogue of Microorganisms (GCM) 10K type strain sequencing project: providing services to taxonomists for standard genome sequencing and annotation.</title>
        <authorList>
            <consortium name="The Broad Institute Genomics Platform"/>
            <consortium name="The Broad Institute Genome Sequencing Center for Infectious Disease"/>
            <person name="Wu L."/>
            <person name="Ma J."/>
        </authorList>
    </citation>
    <scope>NUCLEOTIDE SEQUENCE [LARGE SCALE GENOMIC DNA]</scope>
    <source>
        <strain evidence="4">JCM 17917</strain>
    </source>
</reference>
<dbReference type="PROSITE" id="PS51352">
    <property type="entry name" value="THIOREDOXIN_2"/>
    <property type="match status" value="1"/>
</dbReference>
<keyword evidence="4" id="KW-1185">Reference proteome</keyword>
<keyword evidence="1" id="KW-0732">Signal</keyword>
<feature type="chain" id="PRO_5046182615" description="Thioredoxin domain-containing protein" evidence="1">
    <location>
        <begin position="21"/>
        <end position="208"/>
    </location>
</feature>
<dbReference type="InterPro" id="IPR013766">
    <property type="entry name" value="Thioredoxin_domain"/>
</dbReference>
<evidence type="ECO:0000259" key="2">
    <source>
        <dbReference type="PROSITE" id="PS51352"/>
    </source>
</evidence>
<evidence type="ECO:0000313" key="3">
    <source>
        <dbReference type="EMBL" id="GAA4306356.1"/>
    </source>
</evidence>
<proteinExistence type="predicted"/>
<gene>
    <name evidence="3" type="ORF">GCM10023183_21440</name>
</gene>
<dbReference type="SUPFAM" id="SSF52833">
    <property type="entry name" value="Thioredoxin-like"/>
    <property type="match status" value="1"/>
</dbReference>
<dbReference type="CDD" id="cd02969">
    <property type="entry name" value="PRX_like1"/>
    <property type="match status" value="1"/>
</dbReference>
<organism evidence="3 4">
    <name type="scientific">Nibribacter koreensis</name>
    <dbReference type="NCBI Taxonomy" id="1084519"/>
    <lineage>
        <taxon>Bacteria</taxon>
        <taxon>Pseudomonadati</taxon>
        <taxon>Bacteroidota</taxon>
        <taxon>Cytophagia</taxon>
        <taxon>Cytophagales</taxon>
        <taxon>Hymenobacteraceae</taxon>
        <taxon>Nibribacter</taxon>
    </lineage>
</organism>
<dbReference type="Gene3D" id="3.40.30.10">
    <property type="entry name" value="Glutaredoxin"/>
    <property type="match status" value="1"/>
</dbReference>
<feature type="domain" description="Thioredoxin" evidence="2">
    <location>
        <begin position="27"/>
        <end position="181"/>
    </location>
</feature>
<name>A0ABP8FL95_9BACT</name>
<comment type="caution">
    <text evidence="3">The sequence shown here is derived from an EMBL/GenBank/DDBJ whole genome shotgun (WGS) entry which is preliminary data.</text>
</comment>
<dbReference type="InterPro" id="IPR047262">
    <property type="entry name" value="PRX-like1"/>
</dbReference>
<sequence length="208" mass="23036">MQKSLPLLCLLGLFALLTSAVLVENGYQVGDVATDFKLKNVDGQMMSLKDQKNAKGFVVTFTCNTCPFAKLYEDRLIQLHQKYAPLGYPVIAINPNDVKASPGDSFAKMQERAKDKKFPFAYLYDETQEVAKRFGATRTPHLYILQKTANGQMKVAYIGALDNNSGDPEKVTQRYAETALNSLLANQVVAQTSTKAIGCTIKWRAEAQ</sequence>
<accession>A0ABP8FL95</accession>
<feature type="signal peptide" evidence="1">
    <location>
        <begin position="1"/>
        <end position="20"/>
    </location>
</feature>
<evidence type="ECO:0000256" key="1">
    <source>
        <dbReference type="SAM" id="SignalP"/>
    </source>
</evidence>
<dbReference type="PANTHER" id="PTHR43640">
    <property type="entry name" value="OS07G0260300 PROTEIN"/>
    <property type="match status" value="1"/>
</dbReference>
<evidence type="ECO:0000313" key="4">
    <source>
        <dbReference type="Proteomes" id="UP001501844"/>
    </source>
</evidence>
<dbReference type="Pfam" id="PF00578">
    <property type="entry name" value="AhpC-TSA"/>
    <property type="match status" value="1"/>
</dbReference>
<dbReference type="PANTHER" id="PTHR43640:SF1">
    <property type="entry name" value="THIOREDOXIN-DEPENDENT PEROXIREDOXIN"/>
    <property type="match status" value="1"/>
</dbReference>
<dbReference type="RefSeq" id="WP_345165685.1">
    <property type="nucleotide sequence ID" value="NZ_BAABGX010000002.1"/>
</dbReference>
<dbReference type="Proteomes" id="UP001501844">
    <property type="component" value="Unassembled WGS sequence"/>
</dbReference>
<dbReference type="InterPro" id="IPR036249">
    <property type="entry name" value="Thioredoxin-like_sf"/>
</dbReference>
<dbReference type="EMBL" id="BAABGX010000002">
    <property type="protein sequence ID" value="GAA4306356.1"/>
    <property type="molecule type" value="Genomic_DNA"/>
</dbReference>
<protein>
    <recommendedName>
        <fullName evidence="2">Thioredoxin domain-containing protein</fullName>
    </recommendedName>
</protein>
<dbReference type="InterPro" id="IPR000866">
    <property type="entry name" value="AhpC/TSA"/>
</dbReference>